<dbReference type="InterPro" id="IPR029063">
    <property type="entry name" value="SAM-dependent_MTases_sf"/>
</dbReference>
<dbReference type="Gene3D" id="3.40.50.150">
    <property type="entry name" value="Vaccinia Virus protein VP39"/>
    <property type="match status" value="1"/>
</dbReference>
<reference evidence="8 9" key="1">
    <citation type="submission" date="2017-11" db="EMBL/GenBank/DDBJ databases">
        <title>Genomic Encyclopedia of Archaeal and Bacterial Type Strains, Phase II (KMG-II): From Individual Species to Whole Genera.</title>
        <authorList>
            <person name="Goeker M."/>
        </authorList>
    </citation>
    <scope>NUCLEOTIDE SEQUENCE [LARGE SCALE GENOMIC DNA]</scope>
    <source>
        <strain evidence="8 9">DSM 27393</strain>
    </source>
</reference>
<dbReference type="GO" id="GO:0008276">
    <property type="term" value="F:protein methyltransferase activity"/>
    <property type="evidence" value="ECO:0007669"/>
    <property type="project" value="TreeGrafter"/>
</dbReference>
<dbReference type="Proteomes" id="UP000228758">
    <property type="component" value="Unassembled WGS sequence"/>
</dbReference>
<evidence type="ECO:0000313" key="8">
    <source>
        <dbReference type="EMBL" id="PJJ71838.1"/>
    </source>
</evidence>
<dbReference type="GO" id="GO:0032259">
    <property type="term" value="P:methylation"/>
    <property type="evidence" value="ECO:0007669"/>
    <property type="project" value="UniProtKB-KW"/>
</dbReference>
<dbReference type="PANTHER" id="PTHR45875">
    <property type="entry name" value="METHYLTRANSFERASE N6AMT1"/>
    <property type="match status" value="1"/>
</dbReference>
<dbReference type="InterPro" id="IPR052190">
    <property type="entry name" value="Euk-Arch_PrmC-MTase"/>
</dbReference>
<sequence length="507" mass="54004">MTGPRPDPASIDALRGDLHEARFTVDAVRQLWGEGADAALGRGHRTAARRALDALPASPLATLCRAFLLGMGVTPDELDAALPRLRAAGAFRLGLVDEEGSPLVDLRPYEFVDAQGAGRWWIASDLGELAVGGALREDHVLGIGGASTTLASIMMPTPVDTTLDLGTGCGIQALHAARFSRRVIATDVSERALAFARFNAALNAVDGIEVRRGDRFAPLEGERVDRIVSNPPFVITPRRAGVPTYEYRDGGLVGDALIESVVRGAADVLTPGGTAQLLGNWEYRAGEDGLQRAAGWAQRAGLDAWIVEREVQSAEQYAETWIRDGGTRPGDPAFDDLLDAWLDDFTRRGVQRIGFGYLLLRRPAGRPRPVRTERLHGPVGGALGAHLAASLLTMDTLAALDDDALLALRLRRAPDVTEERHYWPGDSDPTVIRLRQGSGFARERDAGTALAALVGACDGELTAAAIVAALADLLDADAAALRAELLPQVRELVADGMLLLPDDPGYA</sequence>
<dbReference type="Pfam" id="PF23186">
    <property type="entry name" value="DUF7059"/>
    <property type="match status" value="1"/>
</dbReference>
<dbReference type="GO" id="GO:0008757">
    <property type="term" value="F:S-adenosylmethionine-dependent methyltransferase activity"/>
    <property type="evidence" value="ECO:0007669"/>
    <property type="project" value="TreeGrafter"/>
</dbReference>
<accession>A0A2M9CIZ2</accession>
<keyword evidence="9" id="KW-1185">Reference proteome</keyword>
<evidence type="ECO:0000256" key="3">
    <source>
        <dbReference type="ARBA" id="ARBA00022679"/>
    </source>
</evidence>
<dbReference type="InterPro" id="IPR002052">
    <property type="entry name" value="DNA_methylase_N6_adenine_CS"/>
</dbReference>
<dbReference type="GO" id="GO:0035657">
    <property type="term" value="C:eRF1 methyltransferase complex"/>
    <property type="evidence" value="ECO:0007669"/>
    <property type="project" value="TreeGrafter"/>
</dbReference>
<dbReference type="PANTHER" id="PTHR45875:SF1">
    <property type="entry name" value="METHYLTRANSFERASE N6AMT1"/>
    <property type="match status" value="1"/>
</dbReference>
<feature type="domain" description="DUF7059" evidence="6">
    <location>
        <begin position="20"/>
        <end position="101"/>
    </location>
</feature>
<dbReference type="CDD" id="cd02440">
    <property type="entry name" value="AdoMet_MTases"/>
    <property type="match status" value="1"/>
</dbReference>
<dbReference type="Pfam" id="PF05175">
    <property type="entry name" value="MTS"/>
    <property type="match status" value="1"/>
</dbReference>
<dbReference type="Pfam" id="PF25004">
    <property type="entry name" value="DUF7782"/>
    <property type="match status" value="1"/>
</dbReference>
<evidence type="ECO:0000256" key="1">
    <source>
        <dbReference type="ARBA" id="ARBA00006149"/>
    </source>
</evidence>
<dbReference type="PROSITE" id="PS00092">
    <property type="entry name" value="N6_MTASE"/>
    <property type="match status" value="1"/>
</dbReference>
<protein>
    <submittedName>
        <fullName evidence="8">Methyltransferase family protein</fullName>
    </submittedName>
</protein>
<evidence type="ECO:0000259" key="7">
    <source>
        <dbReference type="Pfam" id="PF25004"/>
    </source>
</evidence>
<dbReference type="SUPFAM" id="SSF53335">
    <property type="entry name" value="S-adenosyl-L-methionine-dependent methyltransferases"/>
    <property type="match status" value="1"/>
</dbReference>
<keyword evidence="4" id="KW-0949">S-adenosyl-L-methionine</keyword>
<dbReference type="RefSeq" id="WP_100364095.1">
    <property type="nucleotide sequence ID" value="NZ_PGFF01000001.1"/>
</dbReference>
<feature type="domain" description="DUF7782" evidence="7">
    <location>
        <begin position="401"/>
        <end position="499"/>
    </location>
</feature>
<gene>
    <name evidence="8" type="ORF">CLV46_1391</name>
</gene>
<dbReference type="OrthoDB" id="129465at2"/>
<dbReference type="InterPro" id="IPR007848">
    <property type="entry name" value="Small_mtfrase_dom"/>
</dbReference>
<name>A0A2M9CIZ2_9MICO</name>
<dbReference type="GO" id="GO:0008170">
    <property type="term" value="F:N-methyltransferase activity"/>
    <property type="evidence" value="ECO:0007669"/>
    <property type="project" value="UniProtKB-ARBA"/>
</dbReference>
<comment type="similarity">
    <text evidence="1">Belongs to the eukaryotic/archaeal PrmC-related family.</text>
</comment>
<dbReference type="EMBL" id="PGFF01000001">
    <property type="protein sequence ID" value="PJJ71838.1"/>
    <property type="molecule type" value="Genomic_DNA"/>
</dbReference>
<dbReference type="GO" id="GO:0003676">
    <property type="term" value="F:nucleic acid binding"/>
    <property type="evidence" value="ECO:0007669"/>
    <property type="project" value="InterPro"/>
</dbReference>
<comment type="caution">
    <text evidence="8">The sequence shown here is derived from an EMBL/GenBank/DDBJ whole genome shotgun (WGS) entry which is preliminary data.</text>
</comment>
<dbReference type="InterPro" id="IPR055487">
    <property type="entry name" value="DUF7059"/>
</dbReference>
<proteinExistence type="inferred from homology"/>
<feature type="domain" description="Methyltransferase small" evidence="5">
    <location>
        <begin position="146"/>
        <end position="277"/>
    </location>
</feature>
<organism evidence="8 9">
    <name type="scientific">Diaminobutyricimonas aerilata</name>
    <dbReference type="NCBI Taxonomy" id="1162967"/>
    <lineage>
        <taxon>Bacteria</taxon>
        <taxon>Bacillati</taxon>
        <taxon>Actinomycetota</taxon>
        <taxon>Actinomycetes</taxon>
        <taxon>Micrococcales</taxon>
        <taxon>Microbacteriaceae</taxon>
        <taxon>Diaminobutyricimonas</taxon>
    </lineage>
</organism>
<evidence type="ECO:0000259" key="6">
    <source>
        <dbReference type="Pfam" id="PF23186"/>
    </source>
</evidence>
<evidence type="ECO:0000259" key="5">
    <source>
        <dbReference type="Pfam" id="PF05175"/>
    </source>
</evidence>
<evidence type="ECO:0000256" key="4">
    <source>
        <dbReference type="ARBA" id="ARBA00022691"/>
    </source>
</evidence>
<keyword evidence="2 8" id="KW-0489">Methyltransferase</keyword>
<dbReference type="AlphaFoldDB" id="A0A2M9CIZ2"/>
<evidence type="ECO:0000313" key="9">
    <source>
        <dbReference type="Proteomes" id="UP000228758"/>
    </source>
</evidence>
<dbReference type="InterPro" id="IPR056684">
    <property type="entry name" value="DUF7782"/>
</dbReference>
<keyword evidence="3 8" id="KW-0808">Transferase</keyword>
<evidence type="ECO:0000256" key="2">
    <source>
        <dbReference type="ARBA" id="ARBA00022603"/>
    </source>
</evidence>